<dbReference type="Pfam" id="PF00756">
    <property type="entry name" value="Esterase"/>
    <property type="match status" value="1"/>
</dbReference>
<evidence type="ECO:0000313" key="4">
    <source>
        <dbReference type="Proteomes" id="UP000472755"/>
    </source>
</evidence>
<accession>A0A6I2UAG3</accession>
<dbReference type="PANTHER" id="PTHR48098">
    <property type="entry name" value="ENTEROCHELIN ESTERASE-RELATED"/>
    <property type="match status" value="1"/>
</dbReference>
<protein>
    <submittedName>
        <fullName evidence="1">Alpha/beta hydrolase fold domain-containing protein</fullName>
    </submittedName>
</protein>
<dbReference type="InterPro" id="IPR000801">
    <property type="entry name" value="Esterase-like"/>
</dbReference>
<dbReference type="Proteomes" id="UP000431913">
    <property type="component" value="Unassembled WGS sequence"/>
</dbReference>
<dbReference type="AlphaFoldDB" id="A0A6I2UAG3"/>
<dbReference type="EMBL" id="VUNJ01000017">
    <property type="protein sequence ID" value="MST92973.1"/>
    <property type="molecule type" value="Genomic_DNA"/>
</dbReference>
<proteinExistence type="predicted"/>
<evidence type="ECO:0000313" key="1">
    <source>
        <dbReference type="EMBL" id="MST92973.1"/>
    </source>
</evidence>
<dbReference type="Proteomes" id="UP000472755">
    <property type="component" value="Unassembled WGS sequence"/>
</dbReference>
<comment type="caution">
    <text evidence="1">The sequence shown here is derived from an EMBL/GenBank/DDBJ whole genome shotgun (WGS) entry which is preliminary data.</text>
</comment>
<organism evidence="1 3">
    <name type="scientific">Ruthenibacterium lactatiformans</name>
    <dbReference type="NCBI Taxonomy" id="1550024"/>
    <lineage>
        <taxon>Bacteria</taxon>
        <taxon>Bacillati</taxon>
        <taxon>Bacillota</taxon>
        <taxon>Clostridia</taxon>
        <taxon>Eubacteriales</taxon>
        <taxon>Oscillospiraceae</taxon>
        <taxon>Ruthenibacterium</taxon>
    </lineage>
</organism>
<dbReference type="Gene3D" id="3.40.50.1820">
    <property type="entry name" value="alpha/beta hydrolase"/>
    <property type="match status" value="1"/>
</dbReference>
<dbReference type="SUPFAM" id="SSF53474">
    <property type="entry name" value="alpha/beta-Hydrolases"/>
    <property type="match status" value="1"/>
</dbReference>
<reference evidence="1 3" key="2">
    <citation type="submission" date="2019-08" db="EMBL/GenBank/DDBJ databases">
        <title>In-depth cultivation of the pig gut microbiome towards novel bacterial diversity and tailored functional studies.</title>
        <authorList>
            <person name="Wylensek D."/>
            <person name="Hitch T.C.A."/>
            <person name="Clavel T."/>
        </authorList>
    </citation>
    <scope>NUCLEOTIDE SEQUENCE [LARGE SCALE GENOMIC DNA]</scope>
    <source>
        <strain evidence="1 3">WCA3-601-WT-6J</strain>
    </source>
</reference>
<dbReference type="EMBL" id="WMZU01000019">
    <property type="protein sequence ID" value="MTS27989.1"/>
    <property type="molecule type" value="Genomic_DNA"/>
</dbReference>
<evidence type="ECO:0000313" key="3">
    <source>
        <dbReference type="Proteomes" id="UP000431913"/>
    </source>
</evidence>
<name>A0A6I2UAG3_9FIRM</name>
<dbReference type="GO" id="GO:0016787">
    <property type="term" value="F:hydrolase activity"/>
    <property type="evidence" value="ECO:0007669"/>
    <property type="project" value="UniProtKB-KW"/>
</dbReference>
<reference evidence="2 4" key="1">
    <citation type="journal article" date="2019" name="Nat. Med.">
        <title>A library of human gut bacterial isolates paired with longitudinal multiomics data enables mechanistic microbiome research.</title>
        <authorList>
            <person name="Poyet M."/>
            <person name="Groussin M."/>
            <person name="Gibbons S.M."/>
            <person name="Avila-Pacheco J."/>
            <person name="Jiang X."/>
            <person name="Kearney S.M."/>
            <person name="Perrotta A.R."/>
            <person name="Berdy B."/>
            <person name="Zhao S."/>
            <person name="Lieberman T.D."/>
            <person name="Swanson P.K."/>
            <person name="Smith M."/>
            <person name="Roesemann S."/>
            <person name="Alexander J.E."/>
            <person name="Rich S.A."/>
            <person name="Livny J."/>
            <person name="Vlamakis H."/>
            <person name="Clish C."/>
            <person name="Bullock K."/>
            <person name="Deik A."/>
            <person name="Scott J."/>
            <person name="Pierce K.A."/>
            <person name="Xavier R.J."/>
            <person name="Alm E.J."/>
        </authorList>
    </citation>
    <scope>NUCLEOTIDE SEQUENCE [LARGE SCALE GENOMIC DNA]</scope>
    <source>
        <strain evidence="2 4">BIOML-A4</strain>
    </source>
</reference>
<dbReference type="InterPro" id="IPR029058">
    <property type="entry name" value="AB_hydrolase_fold"/>
</dbReference>
<dbReference type="GO" id="GO:0016747">
    <property type="term" value="F:acyltransferase activity, transferring groups other than amino-acyl groups"/>
    <property type="evidence" value="ECO:0007669"/>
    <property type="project" value="TreeGrafter"/>
</dbReference>
<dbReference type="PANTHER" id="PTHR48098:SF1">
    <property type="entry name" value="DIACYLGLYCEROL ACYLTRANSFERASE_MYCOLYLTRANSFERASE AG85A"/>
    <property type="match status" value="1"/>
</dbReference>
<dbReference type="InterPro" id="IPR050583">
    <property type="entry name" value="Mycobacterial_A85_antigen"/>
</dbReference>
<evidence type="ECO:0000313" key="2">
    <source>
        <dbReference type="EMBL" id="MTS27989.1"/>
    </source>
</evidence>
<gene>
    <name evidence="1" type="ORF">FYJ76_13710</name>
    <name evidence="2" type="ORF">GMD59_11935</name>
</gene>
<keyword evidence="1" id="KW-0378">Hydrolase</keyword>
<dbReference type="RefSeq" id="WP_154523561.1">
    <property type="nucleotide sequence ID" value="NZ_CAOJUJ010000018.1"/>
</dbReference>
<sequence length="267" mass="29594">MANLDITFRSQSLTRPTTFHLIWPNDVPPDMKAQNPHYGRPCKTLFLLHGYTAGYKEWPSCSPIWELAMKYNLAVVCPDGGISFYLDGKGAGTAWCRYVSEELPTYLQQNFGLADGPENTFVGGESMGGFGALHTALSRPETFGCAIALSSALIIHQVASMRRSSGPVPAMADYDYYTSTFGDPADVEDSANNPETLVKHLLAAGKAVPRLFMACGTEDFLIENNRAFHDFLMETSVPVSYHEAPGVHNFEFWNQWIEPGIRWALEL</sequence>